<organism evidence="1 2">
    <name type="scientific">Metallococcus carri</name>
    <dbReference type="NCBI Taxonomy" id="1656884"/>
    <lineage>
        <taxon>Bacteria</taxon>
        <taxon>Bacillati</taxon>
        <taxon>Actinomycetota</taxon>
        <taxon>Actinomycetes</taxon>
        <taxon>Micrococcales</taxon>
        <taxon>Dermacoccaceae</taxon>
        <taxon>Metallococcus</taxon>
    </lineage>
</organism>
<proteinExistence type="predicted"/>
<dbReference type="AlphaFoldDB" id="A0A967B0U6"/>
<name>A0A967B0U6_9MICO</name>
<dbReference type="RefSeq" id="WP_166196790.1">
    <property type="nucleotide sequence ID" value="NZ_JAAOIV010000007.1"/>
</dbReference>
<reference evidence="1" key="1">
    <citation type="submission" date="2020-03" db="EMBL/GenBank/DDBJ databases">
        <title>Draft sequencing of Calidifontibacter sp. DB0510.</title>
        <authorList>
            <person name="Kim D.-U."/>
        </authorList>
    </citation>
    <scope>NUCLEOTIDE SEQUENCE</scope>
    <source>
        <strain evidence="1">DB0510</strain>
    </source>
</reference>
<evidence type="ECO:0000313" key="2">
    <source>
        <dbReference type="Proteomes" id="UP000744769"/>
    </source>
</evidence>
<accession>A0A967B0U6</accession>
<comment type="caution">
    <text evidence="1">The sequence shown here is derived from an EMBL/GenBank/DDBJ whole genome shotgun (WGS) entry which is preliminary data.</text>
</comment>
<dbReference type="EMBL" id="JAAOIV010000007">
    <property type="protein sequence ID" value="NHN56228.1"/>
    <property type="molecule type" value="Genomic_DNA"/>
</dbReference>
<protein>
    <submittedName>
        <fullName evidence="1">Uncharacterized protein</fullName>
    </submittedName>
</protein>
<dbReference type="Proteomes" id="UP000744769">
    <property type="component" value="Unassembled WGS sequence"/>
</dbReference>
<sequence>MNTAQSLRHQPIDRDAERVAYDLAVVRSRRRPTLLARAAHRTWREIVGQWREQTYLQRRIIEINSPWNAPRTGMH</sequence>
<gene>
    <name evidence="1" type="ORF">G9U51_10620</name>
</gene>
<keyword evidence="2" id="KW-1185">Reference proteome</keyword>
<evidence type="ECO:0000313" key="1">
    <source>
        <dbReference type="EMBL" id="NHN56228.1"/>
    </source>
</evidence>